<dbReference type="Proteomes" id="UP000215453">
    <property type="component" value="Chromosome 10"/>
</dbReference>
<reference evidence="2 3" key="1">
    <citation type="submission" date="2016-10" db="EMBL/GenBank/DDBJ databases">
        <authorList>
            <person name="Varghese N."/>
        </authorList>
    </citation>
    <scope>NUCLEOTIDE SEQUENCE [LARGE SCALE GENOMIC DNA]</scope>
</reference>
<evidence type="ECO:0000313" key="3">
    <source>
        <dbReference type="Proteomes" id="UP000215453"/>
    </source>
</evidence>
<organism evidence="2 3">
    <name type="scientific">Zymoseptoria tritici ST99CH_1A5</name>
    <dbReference type="NCBI Taxonomy" id="1276529"/>
    <lineage>
        <taxon>Eukaryota</taxon>
        <taxon>Fungi</taxon>
        <taxon>Dikarya</taxon>
        <taxon>Ascomycota</taxon>
        <taxon>Pezizomycotina</taxon>
        <taxon>Dothideomycetes</taxon>
        <taxon>Dothideomycetidae</taxon>
        <taxon>Mycosphaerellales</taxon>
        <taxon>Mycosphaerellaceae</taxon>
        <taxon>Zymoseptoria</taxon>
    </lineage>
</organism>
<feature type="region of interest" description="Disordered" evidence="1">
    <location>
        <begin position="1"/>
        <end position="34"/>
    </location>
</feature>
<dbReference type="AlphaFoldDB" id="A0A1Y6LYC0"/>
<evidence type="ECO:0000256" key="1">
    <source>
        <dbReference type="SAM" id="MobiDB-lite"/>
    </source>
</evidence>
<feature type="region of interest" description="Disordered" evidence="1">
    <location>
        <begin position="52"/>
        <end position="114"/>
    </location>
</feature>
<dbReference type="EMBL" id="LT882685">
    <property type="protein sequence ID" value="SMY28450.1"/>
    <property type="molecule type" value="Genomic_DNA"/>
</dbReference>
<gene>
    <name evidence="2" type="ORF">ZT1A5_G9895</name>
</gene>
<name>A0A1Y6LYC0_ZYMTR</name>
<feature type="region of interest" description="Disordered" evidence="1">
    <location>
        <begin position="193"/>
        <end position="238"/>
    </location>
</feature>
<proteinExistence type="predicted"/>
<dbReference type="PANTHER" id="PTHR37540:SF5">
    <property type="entry name" value="TRANSCRIPTION FACTOR DOMAIN-CONTAINING PROTEIN"/>
    <property type="match status" value="1"/>
</dbReference>
<protein>
    <submittedName>
        <fullName evidence="2">Uncharacterized protein</fullName>
    </submittedName>
</protein>
<accession>A0A1Y6LYC0</accession>
<sequence>MAEKSEKKAPKAPKQIDFIVTTSDPKNDANNKKRVRSVAALKSWPERRKKIFEQLENSGTGQGAFVVNEPEPERQVKRVARKKAESSQSSRSDGPSAPRVPPGLPDQPRHAPMPIVFDESSRTSSYSTGGANVDFTHRQQDDISADSAVTLYRRTLPTLPLPALPSPDHHLHQGLIPCPCTQCRDVRRREALANEDATGTTQEVSRTRPKRMADGSEKVPRYSMPLLTPPASPGVGPGRGVGDPYNCYPVEYQPWYDEILHHMMTVYAPRGWPALKITKDQGIRWEWFMTQNALSEPALFYVRLLFGSGDMVRLGTMRPQYMYWLHAKAITAMQEALHDPRRATSDAMILAVGRVALHEFMYGNKQASIRMHRPAQKHMIELRGGMRSLPFPDLVKRLMRWSDEIMAVGSETPRMLEDDTKNPNFTLRESVSAVERWAPHEMPSVRSKINISDLINDEDDD</sequence>
<dbReference type="PANTHER" id="PTHR37540">
    <property type="entry name" value="TRANSCRIPTION FACTOR (ACR-2), PUTATIVE-RELATED-RELATED"/>
    <property type="match status" value="1"/>
</dbReference>
<feature type="compositionally biased region" description="Basic and acidic residues" evidence="1">
    <location>
        <begin position="211"/>
        <end position="220"/>
    </location>
</feature>
<evidence type="ECO:0000313" key="2">
    <source>
        <dbReference type="EMBL" id="SMY28450.1"/>
    </source>
</evidence>